<evidence type="ECO:0000256" key="3">
    <source>
        <dbReference type="ARBA" id="ARBA00022475"/>
    </source>
</evidence>
<dbReference type="Gene3D" id="1.10.287.1260">
    <property type="match status" value="1"/>
</dbReference>
<evidence type="ECO:0000259" key="9">
    <source>
        <dbReference type="Pfam" id="PF21088"/>
    </source>
</evidence>
<dbReference type="InterPro" id="IPR006685">
    <property type="entry name" value="MscS_channel_2nd"/>
</dbReference>
<evidence type="ECO:0000313" key="10">
    <source>
        <dbReference type="EMBL" id="NEZ56100.1"/>
    </source>
</evidence>
<comment type="subcellular location">
    <subcellularLocation>
        <location evidence="1">Cell membrane</location>
        <topology evidence="1">Multi-pass membrane protein</topology>
    </subcellularLocation>
</comment>
<dbReference type="InterPro" id="IPR045276">
    <property type="entry name" value="YbiO_bact"/>
</dbReference>
<keyword evidence="5 7" id="KW-1133">Transmembrane helix</keyword>
<dbReference type="SUPFAM" id="SSF82861">
    <property type="entry name" value="Mechanosensitive channel protein MscS (YggB), transmembrane region"/>
    <property type="match status" value="1"/>
</dbReference>
<feature type="transmembrane region" description="Helical" evidence="7">
    <location>
        <begin position="311"/>
        <end position="335"/>
    </location>
</feature>
<dbReference type="Proteomes" id="UP000481033">
    <property type="component" value="Unassembled WGS sequence"/>
</dbReference>
<dbReference type="GO" id="GO:0005886">
    <property type="term" value="C:plasma membrane"/>
    <property type="evidence" value="ECO:0007669"/>
    <property type="project" value="UniProtKB-SubCell"/>
</dbReference>
<feature type="transmembrane region" description="Helical" evidence="7">
    <location>
        <begin position="341"/>
        <end position="361"/>
    </location>
</feature>
<feature type="transmembrane region" description="Helical" evidence="7">
    <location>
        <begin position="96"/>
        <end position="117"/>
    </location>
</feature>
<dbReference type="Gene3D" id="2.30.30.60">
    <property type="match status" value="1"/>
</dbReference>
<dbReference type="InterPro" id="IPR049142">
    <property type="entry name" value="MS_channel_1st"/>
</dbReference>
<evidence type="ECO:0000256" key="2">
    <source>
        <dbReference type="ARBA" id="ARBA00008017"/>
    </source>
</evidence>
<feature type="transmembrane region" description="Helical" evidence="7">
    <location>
        <begin position="268"/>
        <end position="290"/>
    </location>
</feature>
<reference evidence="10 11" key="1">
    <citation type="journal article" date="2020" name="Microb. Ecol.">
        <title>Ecogenomics of the Marine Benthic Filamentous Cyanobacterium Adonisia.</title>
        <authorList>
            <person name="Walter J.M."/>
            <person name="Coutinho F.H."/>
            <person name="Leomil L."/>
            <person name="Hargreaves P.I."/>
            <person name="Campeao M.E."/>
            <person name="Vieira V.V."/>
            <person name="Silva B.S."/>
            <person name="Fistarol G.O."/>
            <person name="Salomon P.S."/>
            <person name="Sawabe T."/>
            <person name="Mino S."/>
            <person name="Hosokawa M."/>
            <person name="Miyashita H."/>
            <person name="Maruyama F."/>
            <person name="van Verk M.C."/>
            <person name="Dutilh B.E."/>
            <person name="Thompson C.C."/>
            <person name="Thompson F.L."/>
        </authorList>
    </citation>
    <scope>NUCLEOTIDE SEQUENCE [LARGE SCALE GENOMIC DNA]</scope>
    <source>
        <strain evidence="10 11">CCMR0081</strain>
    </source>
</reference>
<dbReference type="InterPro" id="IPR011014">
    <property type="entry name" value="MscS_channel_TM-2"/>
</dbReference>
<evidence type="ECO:0000256" key="1">
    <source>
        <dbReference type="ARBA" id="ARBA00004651"/>
    </source>
</evidence>
<evidence type="ECO:0000256" key="6">
    <source>
        <dbReference type="ARBA" id="ARBA00023136"/>
    </source>
</evidence>
<name>A0A6M0RJR4_9CYAN</name>
<keyword evidence="6 7" id="KW-0472">Membrane</keyword>
<evidence type="ECO:0000256" key="5">
    <source>
        <dbReference type="ARBA" id="ARBA00022989"/>
    </source>
</evidence>
<evidence type="ECO:0000313" key="11">
    <source>
        <dbReference type="Proteomes" id="UP000481033"/>
    </source>
</evidence>
<protein>
    <submittedName>
        <fullName evidence="10">Mechanosensitive ion channel family protein</fullName>
    </submittedName>
</protein>
<comment type="caution">
    <text evidence="10">The sequence shown here is derived from an EMBL/GenBank/DDBJ whole genome shotgun (WGS) entry which is preliminary data.</text>
</comment>
<evidence type="ECO:0000256" key="4">
    <source>
        <dbReference type="ARBA" id="ARBA00022692"/>
    </source>
</evidence>
<dbReference type="EMBL" id="QXHD01000004">
    <property type="protein sequence ID" value="NEZ56100.1"/>
    <property type="molecule type" value="Genomic_DNA"/>
</dbReference>
<proteinExistence type="inferred from homology"/>
<feature type="transmembrane region" description="Helical" evidence="7">
    <location>
        <begin position="186"/>
        <end position="206"/>
    </location>
</feature>
<dbReference type="Gene3D" id="3.30.70.100">
    <property type="match status" value="1"/>
</dbReference>
<keyword evidence="3" id="KW-1003">Cell membrane</keyword>
<dbReference type="InterPro" id="IPR023408">
    <property type="entry name" value="MscS_beta-dom_sf"/>
</dbReference>
<dbReference type="InterPro" id="IPR011066">
    <property type="entry name" value="MscS_channel_C_sf"/>
</dbReference>
<dbReference type="InterPro" id="IPR010920">
    <property type="entry name" value="LSM_dom_sf"/>
</dbReference>
<dbReference type="AlphaFoldDB" id="A0A6M0RJR4"/>
<keyword evidence="11" id="KW-1185">Reference proteome</keyword>
<accession>A0A6M0RJR4</accession>
<sequence length="537" mass="59846">MAALVLFSIELALIIILCGFLYISFNWGSRWVLQASPLQMDDAGLQTLRQNVFGIVLISGCLLVLLVAGFNGWILLQGEKPDTYTLSLIQNTPQEVWLGIAAGVAKSICLLVLVGILQRPLKHRLAQISRHVKQIEQITANDESIEHLFKALSTVLRVGMWLLALIWCARFLHLPEEISPYLYATWRIYLIISIGVIVFRSVSVVVDSLDALSKKYSSPSNLLRFYDRLQHLVPFLKRCLEYVVWLYVGILVVRQIDLIANLAGYGAMAVKVIVLVFLGRLAANIAQLLVSELLLSTEETSTAIYQRRVTITPLIVSSLRYIIYFGTALFLLKALNIDPGPILAGAGIVGLTVGLGAQNLVKDVVSGFFILFEDYYLVGDFIKTAEAQGIVQSIELRTTRILHPDGQVQILRNGDIGSIINYSKHPINAAVEVSITYEVDPEKAFEIIERVGIELCQDEDDVLEPTHIEGVETFSEEICLIYTQTKVKPGKHLKIQRVLRQRCLVALLKENIEVGSMDTKLVLKSGFEKFGVQNEAV</sequence>
<dbReference type="SUPFAM" id="SSF82689">
    <property type="entry name" value="Mechanosensitive channel protein MscS (YggB), C-terminal domain"/>
    <property type="match status" value="1"/>
</dbReference>
<dbReference type="PANTHER" id="PTHR30460">
    <property type="entry name" value="MODERATE CONDUCTANCE MECHANOSENSITIVE CHANNEL YBIO"/>
    <property type="match status" value="1"/>
</dbReference>
<feature type="transmembrane region" description="Helical" evidence="7">
    <location>
        <begin position="154"/>
        <end position="174"/>
    </location>
</feature>
<dbReference type="SUPFAM" id="SSF50182">
    <property type="entry name" value="Sm-like ribonucleoproteins"/>
    <property type="match status" value="1"/>
</dbReference>
<feature type="domain" description="Mechanosensitive ion channel MscS" evidence="8">
    <location>
        <begin position="359"/>
        <end position="424"/>
    </location>
</feature>
<dbReference type="Pfam" id="PF00924">
    <property type="entry name" value="MS_channel_2nd"/>
    <property type="match status" value="1"/>
</dbReference>
<evidence type="ECO:0000259" key="8">
    <source>
        <dbReference type="Pfam" id="PF00924"/>
    </source>
</evidence>
<dbReference type="PANTHER" id="PTHR30460:SF0">
    <property type="entry name" value="MODERATE CONDUCTANCE MECHANOSENSITIVE CHANNEL YBIO"/>
    <property type="match status" value="1"/>
</dbReference>
<feature type="transmembrane region" description="Helical" evidence="7">
    <location>
        <begin position="6"/>
        <end position="25"/>
    </location>
</feature>
<comment type="similarity">
    <text evidence="2">Belongs to the MscS (TC 1.A.23) family.</text>
</comment>
<feature type="transmembrane region" description="Helical" evidence="7">
    <location>
        <begin position="52"/>
        <end position="76"/>
    </location>
</feature>
<evidence type="ECO:0000256" key="7">
    <source>
        <dbReference type="SAM" id="Phobius"/>
    </source>
</evidence>
<dbReference type="GO" id="GO:0008381">
    <property type="term" value="F:mechanosensitive monoatomic ion channel activity"/>
    <property type="evidence" value="ECO:0007669"/>
    <property type="project" value="InterPro"/>
</dbReference>
<dbReference type="Pfam" id="PF21088">
    <property type="entry name" value="MS_channel_1st"/>
    <property type="match status" value="1"/>
</dbReference>
<keyword evidence="4 7" id="KW-0812">Transmembrane</keyword>
<gene>
    <name evidence="10" type="ORF">DXZ20_10530</name>
</gene>
<dbReference type="RefSeq" id="WP_163698038.1">
    <property type="nucleotide sequence ID" value="NZ_QXHD01000004.1"/>
</dbReference>
<organism evidence="10 11">
    <name type="scientific">Adonisia turfae CCMR0081</name>
    <dbReference type="NCBI Taxonomy" id="2292702"/>
    <lineage>
        <taxon>Bacteria</taxon>
        <taxon>Bacillati</taxon>
        <taxon>Cyanobacteriota</taxon>
        <taxon>Adonisia</taxon>
        <taxon>Adonisia turfae</taxon>
    </lineage>
</organism>
<feature type="domain" description="Mechanosensitive ion channel transmembrane helices 2/3" evidence="9">
    <location>
        <begin position="319"/>
        <end position="358"/>
    </location>
</feature>